<dbReference type="FunFam" id="3.40.640.10:FF:000099">
    <property type="entry name" value="LL-diaminopimelate aminotransferase, chloroplastic"/>
    <property type="match status" value="1"/>
</dbReference>
<feature type="binding site" evidence="9">
    <location>
        <position position="71"/>
    </location>
    <ligand>
        <name>pyridoxal 5'-phosphate</name>
        <dbReference type="ChEBI" id="CHEBI:597326"/>
    </ligand>
</feature>
<name>A0A1A9HWI1_9CHLA</name>
<evidence type="ECO:0000256" key="10">
    <source>
        <dbReference type="RuleBase" id="RU000481"/>
    </source>
</evidence>
<organism evidence="12 13">
    <name type="scientific">Candidatus Chlamydia sanziniae</name>
    <dbReference type="NCBI Taxonomy" id="1806891"/>
    <lineage>
        <taxon>Bacteria</taxon>
        <taxon>Pseudomonadati</taxon>
        <taxon>Chlamydiota</taxon>
        <taxon>Chlamydiia</taxon>
        <taxon>Chlamydiales</taxon>
        <taxon>Chlamydiaceae</taxon>
        <taxon>Chlamydia/Chlamydophila group</taxon>
        <taxon>Chlamydia</taxon>
    </lineage>
</organism>
<dbReference type="Gene3D" id="3.90.1150.10">
    <property type="entry name" value="Aspartate Aminotransferase, domain 1"/>
    <property type="match status" value="1"/>
</dbReference>
<dbReference type="InterPro" id="IPR004839">
    <property type="entry name" value="Aminotransferase_I/II_large"/>
</dbReference>
<dbReference type="CDD" id="cd00609">
    <property type="entry name" value="AAT_like"/>
    <property type="match status" value="1"/>
</dbReference>
<dbReference type="PANTHER" id="PTHR43144">
    <property type="entry name" value="AMINOTRANSFERASE"/>
    <property type="match status" value="1"/>
</dbReference>
<comment type="pathway">
    <text evidence="2 9">Amino-acid biosynthesis; L-lysine biosynthesis via DAP pathway; LL-2,6-diaminopimelate from (S)-tetrahydrodipicolinate (aminotransferase route): step 1/1.</text>
</comment>
<feature type="binding site" evidence="9">
    <location>
        <begin position="233"/>
        <end position="235"/>
    </location>
    <ligand>
        <name>pyridoxal 5'-phosphate</name>
        <dbReference type="ChEBI" id="CHEBI:597326"/>
    </ligand>
</feature>
<evidence type="ECO:0000256" key="8">
    <source>
        <dbReference type="ARBA" id="ARBA00051934"/>
    </source>
</evidence>
<feature type="binding site" evidence="9">
    <location>
        <position position="174"/>
    </location>
    <ligand>
        <name>pyridoxal 5'-phosphate</name>
        <dbReference type="ChEBI" id="CHEBI:597326"/>
    </ligand>
</feature>
<dbReference type="InterPro" id="IPR004838">
    <property type="entry name" value="NHTrfase_class1_PyrdxlP-BS"/>
</dbReference>
<feature type="binding site" evidence="9">
    <location>
        <position position="275"/>
    </location>
    <ligand>
        <name>pyridoxal 5'-phosphate</name>
        <dbReference type="ChEBI" id="CHEBI:597326"/>
    </ligand>
</feature>
<dbReference type="Proteomes" id="UP000078162">
    <property type="component" value="Chromosome"/>
</dbReference>
<feature type="binding site" evidence="9">
    <location>
        <position position="205"/>
    </location>
    <ligand>
        <name>pyridoxal 5'-phosphate</name>
        <dbReference type="ChEBI" id="CHEBI:597326"/>
    </ligand>
</feature>
<feature type="domain" description="Aminotransferase class I/classII large" evidence="11">
    <location>
        <begin position="35"/>
        <end position="385"/>
    </location>
</feature>
<feature type="binding site" evidence="9">
    <location>
        <position position="128"/>
    </location>
    <ligand>
        <name>pyridoxal 5'-phosphate</name>
        <dbReference type="ChEBI" id="CHEBI:597326"/>
    </ligand>
</feature>
<feature type="binding site" evidence="9">
    <location>
        <position position="41"/>
    </location>
    <ligand>
        <name>substrate</name>
    </ligand>
</feature>
<keyword evidence="13" id="KW-1185">Reference proteome</keyword>
<comment type="subunit">
    <text evidence="9">Homodimer.</text>
</comment>
<feature type="binding site" evidence="9">
    <location>
        <begin position="104"/>
        <end position="105"/>
    </location>
    <ligand>
        <name>pyridoxal 5'-phosphate</name>
        <dbReference type="ChEBI" id="CHEBI:597326"/>
    </ligand>
</feature>
<protein>
    <recommendedName>
        <fullName evidence="4 9">LL-diaminopimelate aminotransferase</fullName>
        <shortName evidence="9">DAP-AT</shortName>
        <shortName evidence="9">DAP-aminotransferase</shortName>
        <shortName evidence="9">LL-DAP-aminotransferase</shortName>
        <ecNumber evidence="3 9">2.6.1.83</ecNumber>
    </recommendedName>
</protein>
<comment type="function">
    <text evidence="9">Involved in the synthesis of meso-diaminopimelate (m-DAP or DL-DAP), required for both lysine and peptidoglycan biosynthesis. Catalyzes the direct conversion of tetrahydrodipicolinate to LL-diaminopimelate.</text>
</comment>
<dbReference type="InterPro" id="IPR015421">
    <property type="entry name" value="PyrdxlP-dep_Trfase_major"/>
</dbReference>
<dbReference type="GO" id="GO:0030170">
    <property type="term" value="F:pyridoxal phosphate binding"/>
    <property type="evidence" value="ECO:0007669"/>
    <property type="project" value="UniProtKB-UniRule"/>
</dbReference>
<feature type="modified residue" description="N6-(pyridoxal phosphate)lysine" evidence="9">
    <location>
        <position position="236"/>
    </location>
</feature>
<dbReference type="PROSITE" id="PS00105">
    <property type="entry name" value="AA_TRANSFER_CLASS_1"/>
    <property type="match status" value="1"/>
</dbReference>
<comment type="catalytic activity">
    <reaction evidence="8 9">
        <text>(2S,6S)-2,6-diaminopimelate + 2-oxoglutarate = (S)-2,3,4,5-tetrahydrodipicolinate + L-glutamate + H2O + H(+)</text>
        <dbReference type="Rhea" id="RHEA:23988"/>
        <dbReference type="ChEBI" id="CHEBI:15377"/>
        <dbReference type="ChEBI" id="CHEBI:15378"/>
        <dbReference type="ChEBI" id="CHEBI:16810"/>
        <dbReference type="ChEBI" id="CHEBI:16845"/>
        <dbReference type="ChEBI" id="CHEBI:29985"/>
        <dbReference type="ChEBI" id="CHEBI:57609"/>
        <dbReference type="EC" id="2.6.1.83"/>
    </reaction>
</comment>
<evidence type="ECO:0000256" key="4">
    <source>
        <dbReference type="ARBA" id="ARBA00018052"/>
    </source>
</evidence>
<dbReference type="HAMAP" id="MF_01642">
    <property type="entry name" value="DapL_aminotrans_1"/>
    <property type="match status" value="1"/>
</dbReference>
<dbReference type="OrthoDB" id="9813612at2"/>
<accession>A0A1A9HWI1</accession>
<feature type="binding site" evidence="9">
    <location>
        <position position="244"/>
    </location>
    <ligand>
        <name>pyridoxal 5'-phosphate</name>
        <dbReference type="ChEBI" id="CHEBI:597326"/>
    </ligand>
</feature>
<keyword evidence="7 9" id="KW-0663">Pyridoxal phosphate</keyword>
<dbReference type="STRING" id="1806891.Cs308_0115"/>
<dbReference type="InterPro" id="IPR015422">
    <property type="entry name" value="PyrdxlP-dep_Trfase_small"/>
</dbReference>
<dbReference type="GO" id="GO:0010285">
    <property type="term" value="F:L,L-diaminopimelate aminotransferase activity"/>
    <property type="evidence" value="ECO:0007669"/>
    <property type="project" value="UniProtKB-UniRule"/>
</dbReference>
<feature type="binding site" evidence="9">
    <location>
        <position position="174"/>
    </location>
    <ligand>
        <name>substrate</name>
    </ligand>
</feature>
<evidence type="ECO:0000256" key="7">
    <source>
        <dbReference type="ARBA" id="ARBA00022898"/>
    </source>
</evidence>
<dbReference type="Pfam" id="PF00155">
    <property type="entry name" value="Aminotran_1_2"/>
    <property type="match status" value="1"/>
</dbReference>
<feature type="binding site" evidence="9">
    <location>
        <position position="275"/>
    </location>
    <ligand>
        <name>substrate</name>
    </ligand>
</feature>
<keyword evidence="5 9" id="KW-0032">Aminotransferase</keyword>
<dbReference type="Gene3D" id="3.40.640.10">
    <property type="entry name" value="Type I PLP-dependent aspartate aminotransferase-like (Major domain)"/>
    <property type="match status" value="1"/>
</dbReference>
<dbReference type="SUPFAM" id="SSF53383">
    <property type="entry name" value="PLP-dependent transferases"/>
    <property type="match status" value="1"/>
</dbReference>
<comment type="cofactor">
    <cofactor evidence="1 9 10">
        <name>pyridoxal 5'-phosphate</name>
        <dbReference type="ChEBI" id="CHEBI:597326"/>
    </cofactor>
</comment>
<evidence type="ECO:0000313" key="12">
    <source>
        <dbReference type="EMBL" id="ANH78286.1"/>
    </source>
</evidence>
<evidence type="ECO:0000256" key="5">
    <source>
        <dbReference type="ARBA" id="ARBA00022576"/>
    </source>
</evidence>
<evidence type="ECO:0000256" key="1">
    <source>
        <dbReference type="ARBA" id="ARBA00001933"/>
    </source>
</evidence>
<evidence type="ECO:0000313" key="13">
    <source>
        <dbReference type="Proteomes" id="UP000078162"/>
    </source>
</evidence>
<reference evidence="13" key="1">
    <citation type="submission" date="2016-03" db="EMBL/GenBank/DDBJ databases">
        <title>Culture-independent genomics supports pathogen discovery for uncultivable bacteria within the genus Chlamydia.</title>
        <authorList>
            <person name="Taylor-Brown A."/>
            <person name="Bachmann N.L."/>
            <person name="Borel N."/>
            <person name="Polkinghorne A."/>
        </authorList>
    </citation>
    <scope>NUCLEOTIDE SEQUENCE [LARGE SCALE GENOMIC DNA]</scope>
    <source>
        <strain evidence="13">2742-308</strain>
    </source>
</reference>
<evidence type="ECO:0000259" key="11">
    <source>
        <dbReference type="Pfam" id="PF00155"/>
    </source>
</evidence>
<feature type="binding site" evidence="9">
    <location>
        <position position="368"/>
    </location>
    <ligand>
        <name>substrate</name>
    </ligand>
</feature>
<dbReference type="EC" id="2.6.1.83" evidence="3 9"/>
<dbReference type="KEGG" id="csaz:Cs308_0115"/>
<dbReference type="NCBIfam" id="TIGR03542">
    <property type="entry name" value="DAPAT_plant"/>
    <property type="match status" value="1"/>
</dbReference>
<feature type="binding site" evidence="9">
    <location>
        <position position="105"/>
    </location>
    <ligand>
        <name>substrate</name>
    </ligand>
</feature>
<dbReference type="AlphaFoldDB" id="A0A1A9HWI1"/>
<dbReference type="InterPro" id="IPR015424">
    <property type="entry name" value="PyrdxlP-dep_Trfase"/>
</dbReference>
<dbReference type="PATRIC" id="fig|1806891.3.peg.111"/>
<feature type="binding site" evidence="9">
    <location>
        <position position="14"/>
    </location>
    <ligand>
        <name>substrate</name>
    </ligand>
</feature>
<proteinExistence type="inferred from homology"/>
<dbReference type="UniPathway" id="UPA00034">
    <property type="reaction ID" value="UER00466"/>
</dbReference>
<dbReference type="EMBL" id="CP014639">
    <property type="protein sequence ID" value="ANH78286.1"/>
    <property type="molecule type" value="Genomic_DNA"/>
</dbReference>
<gene>
    <name evidence="9" type="primary">dapL</name>
    <name evidence="12" type="ORF">Cs308_0115</name>
</gene>
<sequence length="397" mass="44419">MERNPYFSALEPHYLFSSISNKLTKFRVDHPDTLLIDLSIGNTTYPIDMSITQAIGKASNRQKNQNEYQGYAPEEGLKTLRKKIAKEIYDYRISSEEIFISDGAKSDIFRIFSLFGPGKTLALQDPVYPAYVDMAYLTGTQKILALPCKKEYGFIPKLPQNETFDLLCLCYPNNPTGSVLNFTQMQALVNYANDRGIILLFDAVYNAFISDPNLPKSIFEIPEAKFCAIEINSFSKTLGFSGMRLGWTVVPKDLTYNNGNPIIEDWKRLLSTIFNGASLPIQEGAYTGLDLFPLPPAISSYLDSSRKLRTALQTSGFSVYGGNHAPYLWVELPSAISDEEALDFFLNYYHIAITPGYGFGNYGKGFVRFSAFATPDHITLACERLTQTLPADTLVSL</sequence>
<dbReference type="RefSeq" id="WP_066481337.1">
    <property type="nucleotide sequence ID" value="NZ_CP014639.1"/>
</dbReference>
<dbReference type="InterPro" id="IPR019942">
    <property type="entry name" value="DapL/ALD1"/>
</dbReference>
<keyword evidence="6 9" id="KW-0808">Transferase</keyword>
<comment type="similarity">
    <text evidence="9">Belongs to the class-I pyridoxal-phosphate-dependent aminotransferase family. LL-diaminopimelate aminotransferase subfamily.</text>
</comment>
<feature type="binding site" evidence="9">
    <location>
        <position position="128"/>
    </location>
    <ligand>
        <name>substrate</name>
    </ligand>
</feature>
<evidence type="ECO:0000256" key="9">
    <source>
        <dbReference type="HAMAP-Rule" id="MF_01642"/>
    </source>
</evidence>
<evidence type="ECO:0000256" key="3">
    <source>
        <dbReference type="ARBA" id="ARBA00013138"/>
    </source>
</evidence>
<evidence type="ECO:0000256" key="2">
    <source>
        <dbReference type="ARBA" id="ARBA00004982"/>
    </source>
</evidence>
<dbReference type="GO" id="GO:0033362">
    <property type="term" value="P:lysine biosynthetic process via diaminopimelate, diaminopimelate-aminotransferase pathway"/>
    <property type="evidence" value="ECO:0007669"/>
    <property type="project" value="UniProtKB-UniRule"/>
</dbReference>
<evidence type="ECO:0000256" key="6">
    <source>
        <dbReference type="ARBA" id="ARBA00022679"/>
    </source>
</evidence>